<comment type="caution">
    <text evidence="1">The sequence shown here is derived from an EMBL/GenBank/DDBJ whole genome shotgun (WGS) entry which is preliminary data.</text>
</comment>
<evidence type="ECO:0000313" key="2">
    <source>
        <dbReference type="Proteomes" id="UP001056120"/>
    </source>
</evidence>
<gene>
    <name evidence="1" type="ORF">L1987_63748</name>
</gene>
<name>A0ACB9CE17_9ASTR</name>
<accession>A0ACB9CE17</accession>
<dbReference type="EMBL" id="CM042038">
    <property type="protein sequence ID" value="KAI3732542.1"/>
    <property type="molecule type" value="Genomic_DNA"/>
</dbReference>
<evidence type="ECO:0000313" key="1">
    <source>
        <dbReference type="EMBL" id="KAI3732542.1"/>
    </source>
</evidence>
<organism evidence="1 2">
    <name type="scientific">Smallanthus sonchifolius</name>
    <dbReference type="NCBI Taxonomy" id="185202"/>
    <lineage>
        <taxon>Eukaryota</taxon>
        <taxon>Viridiplantae</taxon>
        <taxon>Streptophyta</taxon>
        <taxon>Embryophyta</taxon>
        <taxon>Tracheophyta</taxon>
        <taxon>Spermatophyta</taxon>
        <taxon>Magnoliopsida</taxon>
        <taxon>eudicotyledons</taxon>
        <taxon>Gunneridae</taxon>
        <taxon>Pentapetalae</taxon>
        <taxon>asterids</taxon>
        <taxon>campanulids</taxon>
        <taxon>Asterales</taxon>
        <taxon>Asteraceae</taxon>
        <taxon>Asteroideae</taxon>
        <taxon>Heliantheae alliance</taxon>
        <taxon>Millerieae</taxon>
        <taxon>Smallanthus</taxon>
    </lineage>
</organism>
<proteinExistence type="predicted"/>
<keyword evidence="2" id="KW-1185">Reference proteome</keyword>
<sequence>MARDVLTVQASTVALESAIQDQTSLEDETQAEEIIHNNEVGLGISEPVTDEELAEDASLRSFGSEDNAQE</sequence>
<reference evidence="1 2" key="2">
    <citation type="journal article" date="2022" name="Mol. Ecol. Resour.">
        <title>The genomes of chicory, endive, great burdock and yacon provide insights into Asteraceae paleo-polyploidization history and plant inulin production.</title>
        <authorList>
            <person name="Fan W."/>
            <person name="Wang S."/>
            <person name="Wang H."/>
            <person name="Wang A."/>
            <person name="Jiang F."/>
            <person name="Liu H."/>
            <person name="Zhao H."/>
            <person name="Xu D."/>
            <person name="Zhang Y."/>
        </authorList>
    </citation>
    <scope>NUCLEOTIDE SEQUENCE [LARGE SCALE GENOMIC DNA]</scope>
    <source>
        <strain evidence="2">cv. Yunnan</strain>
        <tissue evidence="1">Leaves</tissue>
    </source>
</reference>
<reference evidence="2" key="1">
    <citation type="journal article" date="2022" name="Mol. Ecol. Resour.">
        <title>The genomes of chicory, endive, great burdock and yacon provide insights into Asteraceae palaeo-polyploidization history and plant inulin production.</title>
        <authorList>
            <person name="Fan W."/>
            <person name="Wang S."/>
            <person name="Wang H."/>
            <person name="Wang A."/>
            <person name="Jiang F."/>
            <person name="Liu H."/>
            <person name="Zhao H."/>
            <person name="Xu D."/>
            <person name="Zhang Y."/>
        </authorList>
    </citation>
    <scope>NUCLEOTIDE SEQUENCE [LARGE SCALE GENOMIC DNA]</scope>
    <source>
        <strain evidence="2">cv. Yunnan</strain>
    </source>
</reference>
<dbReference type="Proteomes" id="UP001056120">
    <property type="component" value="Linkage Group LG21"/>
</dbReference>
<protein>
    <submittedName>
        <fullName evidence="1">Uncharacterized protein</fullName>
    </submittedName>
</protein>